<accession>A0A1F5K2I9</accession>
<dbReference type="EMBL" id="MFDH01000028">
    <property type="protein sequence ID" value="OGE35096.1"/>
    <property type="molecule type" value="Genomic_DNA"/>
</dbReference>
<evidence type="ECO:0000256" key="1">
    <source>
        <dbReference type="SAM" id="Phobius"/>
    </source>
</evidence>
<name>A0A1F5K2I9_9BACT</name>
<gene>
    <name evidence="2" type="ORF">A3E45_03125</name>
</gene>
<keyword evidence="1" id="KW-0812">Transmembrane</keyword>
<sequence length="85" mass="9506">MGTNIWDCQIFLDCVQNCFTWIFTRGGCLHYLGRGVRIHVFIVAKICTGAALYLIVISGQVKMRIGDEIIELQTGNYVAIPNDTP</sequence>
<dbReference type="SUPFAM" id="SSF51182">
    <property type="entry name" value="RmlC-like cupins"/>
    <property type="match status" value="1"/>
</dbReference>
<evidence type="ECO:0000313" key="2">
    <source>
        <dbReference type="EMBL" id="OGE35096.1"/>
    </source>
</evidence>
<dbReference type="AlphaFoldDB" id="A0A1F5K2I9"/>
<dbReference type="STRING" id="1797780.A3E45_03125"/>
<proteinExistence type="predicted"/>
<keyword evidence="1" id="KW-1133">Transmembrane helix</keyword>
<dbReference type="Proteomes" id="UP000176405">
    <property type="component" value="Unassembled WGS sequence"/>
</dbReference>
<comment type="caution">
    <text evidence="2">The sequence shown here is derived from an EMBL/GenBank/DDBJ whole genome shotgun (WGS) entry which is preliminary data.</text>
</comment>
<reference evidence="2 3" key="1">
    <citation type="journal article" date="2016" name="Nat. Commun.">
        <title>Thousands of microbial genomes shed light on interconnected biogeochemical processes in an aquifer system.</title>
        <authorList>
            <person name="Anantharaman K."/>
            <person name="Brown C.T."/>
            <person name="Hug L.A."/>
            <person name="Sharon I."/>
            <person name="Castelle C.J."/>
            <person name="Probst A.J."/>
            <person name="Thomas B.C."/>
            <person name="Singh A."/>
            <person name="Wilkins M.J."/>
            <person name="Karaoz U."/>
            <person name="Brodie E.L."/>
            <person name="Williams K.H."/>
            <person name="Hubbard S.S."/>
            <person name="Banfield J.F."/>
        </authorList>
    </citation>
    <scope>NUCLEOTIDE SEQUENCE [LARGE SCALE GENOMIC DNA]</scope>
</reference>
<feature type="transmembrane region" description="Helical" evidence="1">
    <location>
        <begin position="38"/>
        <end position="56"/>
    </location>
</feature>
<evidence type="ECO:0000313" key="3">
    <source>
        <dbReference type="Proteomes" id="UP000176405"/>
    </source>
</evidence>
<dbReference type="InterPro" id="IPR011051">
    <property type="entry name" value="RmlC_Cupin_sf"/>
</dbReference>
<keyword evidence="1" id="KW-0472">Membrane</keyword>
<protein>
    <submittedName>
        <fullName evidence="2">Uncharacterized protein</fullName>
    </submittedName>
</protein>
<organism evidence="2 3">
    <name type="scientific">Candidatus Daviesbacteria bacterium RIFCSPHIGHO2_12_FULL_43_11</name>
    <dbReference type="NCBI Taxonomy" id="1797780"/>
    <lineage>
        <taxon>Bacteria</taxon>
        <taxon>Candidatus Daviesiibacteriota</taxon>
    </lineage>
</organism>